<dbReference type="GeneID" id="6165111"/>
<proteinExistence type="predicted"/>
<accession>B1YBJ6</accession>
<gene>
    <name evidence="1" type="ordered locus">Tneu_1883</name>
</gene>
<dbReference type="eggNOG" id="arCOG05625">
    <property type="taxonomic scope" value="Archaea"/>
</dbReference>
<dbReference type="HOGENOM" id="CLU_1269972_0_0_2"/>
<evidence type="ECO:0000313" key="2">
    <source>
        <dbReference type="Proteomes" id="UP000001694"/>
    </source>
</evidence>
<organism evidence="1 2">
    <name type="scientific">Pyrobaculum neutrophilum (strain DSM 2338 / JCM 9278 / NBRC 100436 / V24Sta)</name>
    <name type="common">Thermoproteus neutrophilus</name>
    <dbReference type="NCBI Taxonomy" id="444157"/>
    <lineage>
        <taxon>Archaea</taxon>
        <taxon>Thermoproteota</taxon>
        <taxon>Thermoprotei</taxon>
        <taxon>Thermoproteales</taxon>
        <taxon>Thermoproteaceae</taxon>
        <taxon>Pyrobaculum</taxon>
    </lineage>
</organism>
<protein>
    <submittedName>
        <fullName evidence="1">Uncharacterized protein</fullName>
    </submittedName>
</protein>
<dbReference type="STRING" id="444157.Tneu_1883"/>
<evidence type="ECO:0000313" key="1">
    <source>
        <dbReference type="EMBL" id="ACB40798.1"/>
    </source>
</evidence>
<sequence>MIVLTQRYGALPLEEGCIKLVGAAPAFTRDSCAGRYLLVKRGAGVYLERRPVKPEGLAFYIAVGPPRRVEYAGGGFRFGDGLDLFHGFAKRGLWRELTPSLHAAVSTYAARCAYCTAHIEAAYSRRPASSRAPGVYIEVEGRAGRYRAVAVSLPGRSNAFREAVAKLLDEAEAIYSIRLGAAVDTPLDLYLQPPVPLYRLAPAPAIAAVARGNG</sequence>
<dbReference type="AlphaFoldDB" id="B1YBJ6"/>
<keyword evidence="2" id="KW-1185">Reference proteome</keyword>
<reference evidence="1" key="1">
    <citation type="submission" date="2008-03" db="EMBL/GenBank/DDBJ databases">
        <title>Complete sequence of Thermoproteus neutrophilus V24Sta.</title>
        <authorList>
            <consortium name="US DOE Joint Genome Institute"/>
            <person name="Copeland A."/>
            <person name="Lucas S."/>
            <person name="Lapidus A."/>
            <person name="Glavina del Rio T."/>
            <person name="Dalin E."/>
            <person name="Tice H."/>
            <person name="Bruce D."/>
            <person name="Goodwin L."/>
            <person name="Pitluck S."/>
            <person name="Sims D."/>
            <person name="Brettin T."/>
            <person name="Detter J.C."/>
            <person name="Han C."/>
            <person name="Kuske C.R."/>
            <person name="Schmutz J."/>
            <person name="Larimer F."/>
            <person name="Land M."/>
            <person name="Hauser L."/>
            <person name="Kyrpides N."/>
            <person name="Mikhailova N."/>
            <person name="Biddle J.F."/>
            <person name="Zhang Z."/>
            <person name="Fitz-Gibbon S.T."/>
            <person name="Lowe T.M."/>
            <person name="Saltikov C."/>
            <person name="House C.H."/>
            <person name="Richardson P."/>
        </authorList>
    </citation>
    <scope>NUCLEOTIDE SEQUENCE [LARGE SCALE GENOMIC DNA]</scope>
    <source>
        <strain evidence="1">V24Sta</strain>
    </source>
</reference>
<dbReference type="RefSeq" id="WP_012351217.1">
    <property type="nucleotide sequence ID" value="NC_010525.1"/>
</dbReference>
<dbReference type="KEGG" id="tne:Tneu_1883"/>
<name>B1YBJ6_PYRNV</name>
<dbReference type="EMBL" id="CP001014">
    <property type="protein sequence ID" value="ACB40798.1"/>
    <property type="molecule type" value="Genomic_DNA"/>
</dbReference>
<dbReference type="Proteomes" id="UP000001694">
    <property type="component" value="Chromosome"/>
</dbReference>